<comment type="caution">
    <text evidence="2">The sequence shown here is derived from an EMBL/GenBank/DDBJ whole genome shotgun (WGS) entry which is preliminary data.</text>
</comment>
<dbReference type="SUPFAM" id="SSF55718">
    <property type="entry name" value="SCP-like"/>
    <property type="match status" value="1"/>
</dbReference>
<keyword evidence="3" id="KW-1185">Reference proteome</keyword>
<reference evidence="3" key="1">
    <citation type="submission" date="2018-05" db="EMBL/GenBank/DDBJ databases">
        <authorList>
            <person name="Du Z."/>
            <person name="Wang X."/>
        </authorList>
    </citation>
    <scope>NUCLEOTIDE SEQUENCE [LARGE SCALE GENOMIC DNA]</scope>
    <source>
        <strain evidence="3">WDS4C29</strain>
    </source>
</reference>
<dbReference type="InterPro" id="IPR036527">
    <property type="entry name" value="SCP2_sterol-bd_dom_sf"/>
</dbReference>
<dbReference type="Proteomes" id="UP000245293">
    <property type="component" value="Unassembled WGS sequence"/>
</dbReference>
<dbReference type="Gene3D" id="3.30.1050.10">
    <property type="entry name" value="SCP2 sterol-binding domain"/>
    <property type="match status" value="1"/>
</dbReference>
<dbReference type="Pfam" id="PF02036">
    <property type="entry name" value="SCP2"/>
    <property type="match status" value="1"/>
</dbReference>
<dbReference type="AlphaFoldDB" id="A0A2V1P6B3"/>
<sequence length="96" mass="9795">MSDVISEAVTALNAKMDGADFDGTAKFVIEDEGAVMIDSDGARAADDEADVTLTASAETFKAILEGDENPTAAFMTGKLSVDGDMGMAMKLAGVLG</sequence>
<evidence type="ECO:0000313" key="3">
    <source>
        <dbReference type="Proteomes" id="UP000245293"/>
    </source>
</evidence>
<dbReference type="EMBL" id="QETF01000006">
    <property type="protein sequence ID" value="PWG17328.1"/>
    <property type="molecule type" value="Genomic_DNA"/>
</dbReference>
<proteinExistence type="predicted"/>
<gene>
    <name evidence="2" type="ORF">DFK10_07255</name>
</gene>
<accession>A0A2V1P6B3</accession>
<evidence type="ECO:0000259" key="1">
    <source>
        <dbReference type="Pfam" id="PF02036"/>
    </source>
</evidence>
<evidence type="ECO:0000313" key="2">
    <source>
        <dbReference type="EMBL" id="PWG17328.1"/>
    </source>
</evidence>
<dbReference type="InterPro" id="IPR003033">
    <property type="entry name" value="SCP2_sterol-bd_dom"/>
</dbReference>
<organism evidence="2 3">
    <name type="scientific">Salibaculum griseiflavum</name>
    <dbReference type="NCBI Taxonomy" id="1914409"/>
    <lineage>
        <taxon>Bacteria</taxon>
        <taxon>Pseudomonadati</taxon>
        <taxon>Pseudomonadota</taxon>
        <taxon>Alphaproteobacteria</taxon>
        <taxon>Rhodobacterales</taxon>
        <taxon>Roseobacteraceae</taxon>
        <taxon>Salibaculum</taxon>
    </lineage>
</organism>
<name>A0A2V1P6B3_9RHOB</name>
<feature type="domain" description="SCP2" evidence="1">
    <location>
        <begin position="20"/>
        <end position="95"/>
    </location>
</feature>
<dbReference type="OrthoDB" id="9809312at2"/>
<dbReference type="RefSeq" id="WP_109388126.1">
    <property type="nucleotide sequence ID" value="NZ_QETF01000006.1"/>
</dbReference>
<protein>
    <submittedName>
        <fullName evidence="2">Sterol carrier family protein</fullName>
    </submittedName>
</protein>